<feature type="transmembrane region" description="Helical" evidence="10">
    <location>
        <begin position="135"/>
        <end position="153"/>
    </location>
</feature>
<dbReference type="PANTHER" id="PTHR24241:SF83">
    <property type="entry name" value="G-PROTEIN COUPLED RECEPTOR 150-RELATED"/>
    <property type="match status" value="1"/>
</dbReference>
<keyword evidence="7 10" id="KW-0675">Receptor</keyword>
<evidence type="ECO:0000259" key="11">
    <source>
        <dbReference type="PROSITE" id="PS50262"/>
    </source>
</evidence>
<evidence type="ECO:0000256" key="2">
    <source>
        <dbReference type="ARBA" id="ARBA00022475"/>
    </source>
</evidence>
<comment type="subcellular location">
    <subcellularLocation>
        <location evidence="1 10">Cell membrane</location>
        <topology evidence="1 10">Multi-pass membrane protein</topology>
    </subcellularLocation>
</comment>
<keyword evidence="6 10" id="KW-0472">Membrane</keyword>
<dbReference type="PRINTS" id="PR00237">
    <property type="entry name" value="GPCRRHODOPSN"/>
</dbReference>
<protein>
    <submittedName>
        <fullName evidence="12">CCAPR-like protein</fullName>
    </submittedName>
</protein>
<comment type="similarity">
    <text evidence="10">Belongs to the G-protein coupled receptor 1 family. Vasopressin/oxytocin receptor subfamily.</text>
</comment>
<name>A0ABY7DMZ1_MYAAR</name>
<feature type="transmembrane region" description="Helical" evidence="10">
    <location>
        <begin position="95"/>
        <end position="115"/>
    </location>
</feature>
<evidence type="ECO:0000256" key="4">
    <source>
        <dbReference type="ARBA" id="ARBA00022989"/>
    </source>
</evidence>
<evidence type="ECO:0000256" key="3">
    <source>
        <dbReference type="ARBA" id="ARBA00022692"/>
    </source>
</evidence>
<dbReference type="PROSITE" id="PS50262">
    <property type="entry name" value="G_PROTEIN_RECEP_F1_2"/>
    <property type="match status" value="1"/>
</dbReference>
<dbReference type="EMBL" id="CP111014">
    <property type="protein sequence ID" value="WAQ98055.1"/>
    <property type="molecule type" value="Genomic_DNA"/>
</dbReference>
<evidence type="ECO:0000256" key="10">
    <source>
        <dbReference type="RuleBase" id="RU046427"/>
    </source>
</evidence>
<evidence type="ECO:0000256" key="1">
    <source>
        <dbReference type="ARBA" id="ARBA00004651"/>
    </source>
</evidence>
<accession>A0ABY7DMZ1</accession>
<evidence type="ECO:0000256" key="7">
    <source>
        <dbReference type="ARBA" id="ARBA00023170"/>
    </source>
</evidence>
<feature type="transmembrane region" description="Helical" evidence="10">
    <location>
        <begin position="55"/>
        <end position="75"/>
    </location>
</feature>
<evidence type="ECO:0000256" key="6">
    <source>
        <dbReference type="ARBA" id="ARBA00023136"/>
    </source>
</evidence>
<keyword evidence="4 10" id="KW-1133">Transmembrane helix</keyword>
<keyword evidence="13" id="KW-1185">Reference proteome</keyword>
<dbReference type="InterPro" id="IPR017452">
    <property type="entry name" value="GPCR_Rhodpsn_7TM"/>
</dbReference>
<keyword evidence="5 10" id="KW-0297">G-protein coupled receptor</keyword>
<organism evidence="12 13">
    <name type="scientific">Mya arenaria</name>
    <name type="common">Soft-shell clam</name>
    <dbReference type="NCBI Taxonomy" id="6604"/>
    <lineage>
        <taxon>Eukaryota</taxon>
        <taxon>Metazoa</taxon>
        <taxon>Spiralia</taxon>
        <taxon>Lophotrochozoa</taxon>
        <taxon>Mollusca</taxon>
        <taxon>Bivalvia</taxon>
        <taxon>Autobranchia</taxon>
        <taxon>Heteroconchia</taxon>
        <taxon>Euheterodonta</taxon>
        <taxon>Imparidentia</taxon>
        <taxon>Neoheterodontei</taxon>
        <taxon>Myida</taxon>
        <taxon>Myoidea</taxon>
        <taxon>Myidae</taxon>
        <taxon>Mya</taxon>
    </lineage>
</organism>
<evidence type="ECO:0000313" key="13">
    <source>
        <dbReference type="Proteomes" id="UP001164746"/>
    </source>
</evidence>
<feature type="transmembrane region" description="Helical" evidence="10">
    <location>
        <begin position="320"/>
        <end position="346"/>
    </location>
</feature>
<feature type="domain" description="G-protein coupled receptors family 1 profile" evidence="11">
    <location>
        <begin position="67"/>
        <end position="339"/>
    </location>
</feature>
<dbReference type="Gene3D" id="1.20.1070.10">
    <property type="entry name" value="Rhodopsin 7-helix transmembrane proteins"/>
    <property type="match status" value="1"/>
</dbReference>
<proteinExistence type="inferred from homology"/>
<dbReference type="InterPro" id="IPR001817">
    <property type="entry name" value="Vasoprsn_rcpt"/>
</dbReference>
<keyword evidence="3 10" id="KW-0812">Transmembrane</keyword>
<dbReference type="PRINTS" id="PR00896">
    <property type="entry name" value="VASOPRESSINR"/>
</dbReference>
<dbReference type="Pfam" id="PF00001">
    <property type="entry name" value="7tm_1"/>
    <property type="match status" value="1"/>
</dbReference>
<dbReference type="Proteomes" id="UP001164746">
    <property type="component" value="Chromosome 3"/>
</dbReference>
<keyword evidence="8 10" id="KW-0325">Glycoprotein</keyword>
<keyword evidence="9 10" id="KW-0807">Transducer</keyword>
<gene>
    <name evidence="12" type="ORF">MAR_022428</name>
</gene>
<sequence length="401" mass="45569">MTNMSIEHYTGMEGNFTNLNLTEGQLPNSVTTSAEKPNRCGTVHDIELDKPLRLVILYSIIIVGLIGAGLVLLYLFCNRKVSPRFNRLSRVNAFILNLTFADALVILLAVLPQLIWEYNDRTWYAGPVMCRVVKYLQGFSMVASNYILIVIAIDRHQAIRAPLKESWPVWKMAGLGWLMAALCAAPMLGVFHLNEVDGQTRCENIFRTKPEWHRGLWIIYIELSVFIVPFVLICVCYIRIFLKVAQKANENTNKRTMRFKTQTGKVYLQSTQSTSLPRAKIKTLKLTFAIILAFTICSTPNFIMELIMSFGDHCLISRKLYGFFGGMAPSNSAVNPFIFLSFNVTIKWIKEVKERLVTARRRKPYRFVYSANSSMDSHPSIKHFGTGDTANASTRHTFLNA</sequence>
<evidence type="ECO:0000313" key="12">
    <source>
        <dbReference type="EMBL" id="WAQ98055.1"/>
    </source>
</evidence>
<evidence type="ECO:0000256" key="8">
    <source>
        <dbReference type="ARBA" id="ARBA00023180"/>
    </source>
</evidence>
<feature type="transmembrane region" description="Helical" evidence="10">
    <location>
        <begin position="217"/>
        <end position="238"/>
    </location>
</feature>
<dbReference type="SUPFAM" id="SSF81321">
    <property type="entry name" value="Family A G protein-coupled receptor-like"/>
    <property type="match status" value="1"/>
</dbReference>
<feature type="transmembrane region" description="Helical" evidence="10">
    <location>
        <begin position="174"/>
        <end position="193"/>
    </location>
</feature>
<dbReference type="PROSITE" id="PS00237">
    <property type="entry name" value="G_PROTEIN_RECEP_F1_1"/>
    <property type="match status" value="1"/>
</dbReference>
<dbReference type="InterPro" id="IPR000276">
    <property type="entry name" value="GPCR_Rhodpsn"/>
</dbReference>
<dbReference type="PANTHER" id="PTHR24241">
    <property type="entry name" value="NEUROPEPTIDE RECEPTOR-RELATED G-PROTEIN COUPLED RECEPTOR"/>
    <property type="match status" value="1"/>
</dbReference>
<evidence type="ECO:0000256" key="9">
    <source>
        <dbReference type="ARBA" id="ARBA00023224"/>
    </source>
</evidence>
<evidence type="ECO:0000256" key="5">
    <source>
        <dbReference type="ARBA" id="ARBA00023040"/>
    </source>
</evidence>
<reference evidence="12" key="1">
    <citation type="submission" date="2022-11" db="EMBL/GenBank/DDBJ databases">
        <title>Centuries of genome instability and evolution in soft-shell clam transmissible cancer (bioRxiv).</title>
        <authorList>
            <person name="Hart S.F.M."/>
            <person name="Yonemitsu M.A."/>
            <person name="Giersch R.M."/>
            <person name="Beal B.F."/>
            <person name="Arriagada G."/>
            <person name="Davis B.W."/>
            <person name="Ostrander E.A."/>
            <person name="Goff S.P."/>
            <person name="Metzger M.J."/>
        </authorList>
    </citation>
    <scope>NUCLEOTIDE SEQUENCE</scope>
    <source>
        <strain evidence="12">MELC-2E11</strain>
        <tissue evidence="12">Siphon/mantle</tissue>
    </source>
</reference>
<feature type="transmembrane region" description="Helical" evidence="10">
    <location>
        <begin position="286"/>
        <end position="308"/>
    </location>
</feature>
<keyword evidence="2" id="KW-1003">Cell membrane</keyword>